<comment type="similarity">
    <text evidence="1">Belongs to the acetyltransferase family.</text>
</comment>
<dbReference type="AlphaFoldDB" id="A0AA87Q0I5"/>
<reference evidence="5 6" key="1">
    <citation type="submission" date="2014-05" db="EMBL/GenBank/DDBJ databases">
        <title>Whole genome shotgun sequence of Rhizobium rhizogenes NBRC 13257.</title>
        <authorList>
            <person name="Katano-Makiyama Y."/>
            <person name="Hosoyama A."/>
            <person name="Hashimoto M."/>
            <person name="Hosoyama Y."/>
            <person name="Noguchi M."/>
            <person name="Tsuchikane K."/>
            <person name="Kimura A."/>
            <person name="Ohji S."/>
            <person name="Ichikawa N."/>
            <person name="Yamazoe A."/>
            <person name="Fujita N."/>
        </authorList>
    </citation>
    <scope>NUCLEOTIDE SEQUENCE [LARGE SCALE GENOMIC DNA]</scope>
    <source>
        <strain evidence="5 6">NBRC 13257</strain>
    </source>
</reference>
<dbReference type="SUPFAM" id="SSF55729">
    <property type="entry name" value="Acyl-CoA N-acyltransferases (Nat)"/>
    <property type="match status" value="1"/>
</dbReference>
<dbReference type="PANTHER" id="PTHR10545">
    <property type="entry name" value="DIAMINE N-ACETYLTRANSFERASE"/>
    <property type="match status" value="1"/>
</dbReference>
<dbReference type="EMBL" id="BAYX01000005">
    <property type="protein sequence ID" value="GAJ93166.1"/>
    <property type="molecule type" value="Genomic_DNA"/>
</dbReference>
<evidence type="ECO:0000256" key="1">
    <source>
        <dbReference type="ARBA" id="ARBA00008694"/>
    </source>
</evidence>
<dbReference type="Proteomes" id="UP000026941">
    <property type="component" value="Unassembled WGS sequence"/>
</dbReference>
<dbReference type="Pfam" id="PF00583">
    <property type="entry name" value="Acetyltransf_1"/>
    <property type="match status" value="1"/>
</dbReference>
<dbReference type="InterPro" id="IPR000182">
    <property type="entry name" value="GNAT_dom"/>
</dbReference>
<evidence type="ECO:0000313" key="6">
    <source>
        <dbReference type="Proteomes" id="UP000026941"/>
    </source>
</evidence>
<proteinExistence type="inferred from homology"/>
<dbReference type="InterPro" id="IPR016181">
    <property type="entry name" value="Acyl_CoA_acyltransferase"/>
</dbReference>
<sequence length="159" mass="17894">MTITIRPAQLSDSELILRFIRELAEYEKAAHEVEATTASIEQSLFGPQSVTHAVICEIDGEPVGFAVWFYTYSTWLARNGLYLEDLYVTPQKRGSGAGKALLKYLAKLAVEKGCGRFEWSVLDWNEPAIRVYRSIGAEPQDEWIRYRLAGDALKAFADS</sequence>
<evidence type="ECO:0000313" key="5">
    <source>
        <dbReference type="EMBL" id="GAJ93166.1"/>
    </source>
</evidence>
<evidence type="ECO:0000259" key="4">
    <source>
        <dbReference type="PROSITE" id="PS51186"/>
    </source>
</evidence>
<dbReference type="InterPro" id="IPR051016">
    <property type="entry name" value="Diverse_Substrate_AcTransf"/>
</dbReference>
<name>A0AA87Q0I5_RHIRH</name>
<dbReference type="PANTHER" id="PTHR10545:SF29">
    <property type="entry name" value="GH14572P-RELATED"/>
    <property type="match status" value="1"/>
</dbReference>
<protein>
    <submittedName>
        <fullName evidence="5">Acetyltransferase</fullName>
    </submittedName>
</protein>
<dbReference type="Gene3D" id="3.40.630.30">
    <property type="match status" value="1"/>
</dbReference>
<evidence type="ECO:0000256" key="2">
    <source>
        <dbReference type="ARBA" id="ARBA00022679"/>
    </source>
</evidence>
<gene>
    <name evidence="5" type="ORF">RRH01S_05_02400</name>
</gene>
<dbReference type="CDD" id="cd04301">
    <property type="entry name" value="NAT_SF"/>
    <property type="match status" value="1"/>
</dbReference>
<accession>A0AA87Q0I5</accession>
<keyword evidence="2" id="KW-0808">Transferase</keyword>
<dbReference type="RefSeq" id="WP_012650384.1">
    <property type="nucleotide sequence ID" value="NZ_BAYX01000005.1"/>
</dbReference>
<dbReference type="PROSITE" id="PS51186">
    <property type="entry name" value="GNAT"/>
    <property type="match status" value="1"/>
</dbReference>
<organism evidence="5 6">
    <name type="scientific">Rhizobium rhizogenes NBRC 13257</name>
    <dbReference type="NCBI Taxonomy" id="1220581"/>
    <lineage>
        <taxon>Bacteria</taxon>
        <taxon>Pseudomonadati</taxon>
        <taxon>Pseudomonadota</taxon>
        <taxon>Alphaproteobacteria</taxon>
        <taxon>Hyphomicrobiales</taxon>
        <taxon>Rhizobiaceae</taxon>
        <taxon>Rhizobium/Agrobacterium group</taxon>
        <taxon>Rhizobium</taxon>
    </lineage>
</organism>
<evidence type="ECO:0000256" key="3">
    <source>
        <dbReference type="ARBA" id="ARBA00023315"/>
    </source>
</evidence>
<dbReference type="GO" id="GO:0008080">
    <property type="term" value="F:N-acetyltransferase activity"/>
    <property type="evidence" value="ECO:0007669"/>
    <property type="project" value="TreeGrafter"/>
</dbReference>
<dbReference type="FunFam" id="3.40.630.30:FF:000064">
    <property type="entry name" value="GNAT family acetyltransferase"/>
    <property type="match status" value="1"/>
</dbReference>
<comment type="caution">
    <text evidence="5">The sequence shown here is derived from an EMBL/GenBank/DDBJ whole genome shotgun (WGS) entry which is preliminary data.</text>
</comment>
<keyword evidence="3" id="KW-0012">Acyltransferase</keyword>
<feature type="domain" description="N-acetyltransferase" evidence="4">
    <location>
        <begin position="3"/>
        <end position="158"/>
    </location>
</feature>